<keyword evidence="7" id="KW-0998">Cell outer membrane</keyword>
<dbReference type="EMBL" id="CP004190">
    <property type="protein sequence ID" value="AHH04463.1"/>
    <property type="molecule type" value="Genomic_DNA"/>
</dbReference>
<dbReference type="AlphaFoldDB" id="W5SCS2"/>
<evidence type="ECO:0000313" key="9">
    <source>
        <dbReference type="EMBL" id="AHH04463.1"/>
    </source>
</evidence>
<dbReference type="HOGENOM" id="CLU_089887_2_0_12"/>
<evidence type="ECO:0000256" key="5">
    <source>
        <dbReference type="ARBA" id="ARBA00023136"/>
    </source>
</evidence>
<dbReference type="Gene3D" id="1.20.120.240">
    <property type="entry name" value="Lipoprotein, type 6"/>
    <property type="match status" value="1"/>
</dbReference>
<name>W5SCS2_9SPIR</name>
<dbReference type="Pfam" id="PF01441">
    <property type="entry name" value="Lipoprotein_6"/>
    <property type="match status" value="1"/>
</dbReference>
<dbReference type="SUPFAM" id="SSF63515">
    <property type="entry name" value="Outer surface protein C (OspC)"/>
    <property type="match status" value="1"/>
</dbReference>
<evidence type="ECO:0000256" key="7">
    <source>
        <dbReference type="ARBA" id="ARBA00023237"/>
    </source>
</evidence>
<accession>W5SCS2</accession>
<evidence type="ECO:0000256" key="2">
    <source>
        <dbReference type="ARBA" id="ARBA00004459"/>
    </source>
</evidence>
<keyword evidence="5" id="KW-0472">Membrane</keyword>
<organism evidence="9">
    <name type="scientific">Borrelia nietonii YOR</name>
    <dbReference type="NCBI Taxonomy" id="1293576"/>
    <lineage>
        <taxon>Bacteria</taxon>
        <taxon>Pseudomonadati</taxon>
        <taxon>Spirochaetota</taxon>
        <taxon>Spirochaetia</taxon>
        <taxon>Spirochaetales</taxon>
        <taxon>Borreliaceae</taxon>
        <taxon>Borrelia</taxon>
        <taxon>Borrelia nietonii</taxon>
    </lineage>
</organism>
<evidence type="ECO:0000256" key="8">
    <source>
        <dbReference type="ARBA" id="ARBA00023288"/>
    </source>
</evidence>
<evidence type="ECO:0000256" key="3">
    <source>
        <dbReference type="ARBA" id="ARBA00008719"/>
    </source>
</evidence>
<keyword evidence="9" id="KW-0614">Plasmid</keyword>
<gene>
    <name evidence="9" type="ORF">BHY_1513</name>
</gene>
<keyword evidence="4" id="KW-0732">Signal</keyword>
<protein>
    <submittedName>
        <fullName evidence="9">Variable outer membrane protein</fullName>
    </submittedName>
</protein>
<dbReference type="GO" id="GO:0009279">
    <property type="term" value="C:cell outer membrane"/>
    <property type="evidence" value="ECO:0007669"/>
    <property type="project" value="UniProtKB-SubCell"/>
</dbReference>
<comment type="function">
    <text evidence="1">The Vlp and Vsp proteins are antigenically distinct proteins, only one vlp or vsp gene is transcriptionally active at any one time. Switching between these genes is a mechanism of host immune response evasion.</text>
</comment>
<comment type="similarity">
    <text evidence="3">Belongs to the variable small protein (Vsp) family.</text>
</comment>
<comment type="subcellular location">
    <subcellularLocation>
        <location evidence="2">Cell outer membrane</location>
        <topology evidence="2">Lipid-anchor</topology>
    </subcellularLocation>
</comment>
<geneLocation type="plasmid" evidence="9">
    <name>unnamed</name>
</geneLocation>
<keyword evidence="8" id="KW-0449">Lipoprotein</keyword>
<evidence type="ECO:0000256" key="1">
    <source>
        <dbReference type="ARBA" id="ARBA00003932"/>
    </source>
</evidence>
<keyword evidence="6" id="KW-0564">Palmitate</keyword>
<proteinExistence type="inferred from homology"/>
<dbReference type="InterPro" id="IPR036437">
    <property type="entry name" value="OspC-like_sf"/>
</dbReference>
<evidence type="ECO:0000256" key="4">
    <source>
        <dbReference type="ARBA" id="ARBA00022729"/>
    </source>
</evidence>
<sequence length="119" mass="12732">MSGVYSIVLDLDKKSKALSVLESFKEQSLDEKVTNFTIATKAFLDKLKSKHAELGVDQGAATKDNAQKAIDCVNQVNGENGAAELIKLNKSVDELLKAANEAVEAAIKELTTPAKPSNN</sequence>
<evidence type="ECO:0000256" key="6">
    <source>
        <dbReference type="ARBA" id="ARBA00023139"/>
    </source>
</evidence>
<reference evidence="9" key="1">
    <citation type="submission" date="2013-02" db="EMBL/GenBank/DDBJ databases">
        <title>Comparative genomics of Borrelia species.</title>
        <authorList>
            <person name="Schwan T.G."/>
            <person name="Raffel S.J."/>
            <person name="Porcella S.F."/>
        </authorList>
    </citation>
    <scope>NUCLEOTIDE SEQUENCE</scope>
    <source>
        <strain evidence="9">YOR</strain>
        <plasmid evidence="9">unnamed</plasmid>
    </source>
</reference>
<dbReference type="InterPro" id="IPR001800">
    <property type="entry name" value="Lipoprotein_OspC"/>
</dbReference>